<organism evidence="2 3">
    <name type="scientific">Haliangium ochraceum (strain DSM 14365 / JCM 11303 / SMP-2)</name>
    <dbReference type="NCBI Taxonomy" id="502025"/>
    <lineage>
        <taxon>Bacteria</taxon>
        <taxon>Pseudomonadati</taxon>
        <taxon>Myxococcota</taxon>
        <taxon>Polyangia</taxon>
        <taxon>Haliangiales</taxon>
        <taxon>Kofleriaceae</taxon>
        <taxon>Haliangium</taxon>
    </lineage>
</organism>
<evidence type="ECO:0008006" key="4">
    <source>
        <dbReference type="Google" id="ProtNLM"/>
    </source>
</evidence>
<name>D0LND4_HALO1</name>
<feature type="chain" id="PRO_5003010438" description="DUF2381 family protein" evidence="1">
    <location>
        <begin position="21"/>
        <end position="300"/>
    </location>
</feature>
<reference evidence="2 3" key="1">
    <citation type="journal article" date="2010" name="Stand. Genomic Sci.">
        <title>Complete genome sequence of Haliangium ochraceum type strain (SMP-2).</title>
        <authorList>
            <consortium name="US DOE Joint Genome Institute (JGI-PGF)"/>
            <person name="Ivanova N."/>
            <person name="Daum C."/>
            <person name="Lang E."/>
            <person name="Abt B."/>
            <person name="Kopitz M."/>
            <person name="Saunders E."/>
            <person name="Lapidus A."/>
            <person name="Lucas S."/>
            <person name="Glavina Del Rio T."/>
            <person name="Nolan M."/>
            <person name="Tice H."/>
            <person name="Copeland A."/>
            <person name="Cheng J.F."/>
            <person name="Chen F."/>
            <person name="Bruce D."/>
            <person name="Goodwin L."/>
            <person name="Pitluck S."/>
            <person name="Mavromatis K."/>
            <person name="Pati A."/>
            <person name="Mikhailova N."/>
            <person name="Chen A."/>
            <person name="Palaniappan K."/>
            <person name="Land M."/>
            <person name="Hauser L."/>
            <person name="Chang Y.J."/>
            <person name="Jeffries C.D."/>
            <person name="Detter J.C."/>
            <person name="Brettin T."/>
            <person name="Rohde M."/>
            <person name="Goker M."/>
            <person name="Bristow J."/>
            <person name="Markowitz V."/>
            <person name="Eisen J.A."/>
            <person name="Hugenholtz P."/>
            <person name="Kyrpides N.C."/>
            <person name="Klenk H.P."/>
        </authorList>
    </citation>
    <scope>NUCLEOTIDE SEQUENCE [LARGE SCALE GENOMIC DNA]</scope>
    <source>
        <strain evidence="3">DSM 14365 / CIP 107738 / JCM 11303 / AJ 13395 / SMP-2</strain>
    </source>
</reference>
<protein>
    <recommendedName>
        <fullName evidence="4">DUF2381 family protein</fullName>
    </recommendedName>
</protein>
<evidence type="ECO:0000313" key="3">
    <source>
        <dbReference type="Proteomes" id="UP000001880"/>
    </source>
</evidence>
<dbReference type="Proteomes" id="UP000001880">
    <property type="component" value="Chromosome"/>
</dbReference>
<dbReference type="RefSeq" id="WP_012827919.1">
    <property type="nucleotide sequence ID" value="NC_013440.1"/>
</dbReference>
<evidence type="ECO:0000313" key="2">
    <source>
        <dbReference type="EMBL" id="ACY15311.1"/>
    </source>
</evidence>
<feature type="signal peptide" evidence="1">
    <location>
        <begin position="1"/>
        <end position="20"/>
    </location>
</feature>
<proteinExistence type="predicted"/>
<dbReference type="STRING" id="502025.Hoch_2784"/>
<gene>
    <name evidence="2" type="ordered locus">Hoch_2784</name>
</gene>
<dbReference type="EMBL" id="CP001804">
    <property type="protein sequence ID" value="ACY15311.1"/>
    <property type="molecule type" value="Genomic_DNA"/>
</dbReference>
<evidence type="ECO:0000256" key="1">
    <source>
        <dbReference type="SAM" id="SignalP"/>
    </source>
</evidence>
<dbReference type="Pfam" id="PF09544">
    <property type="entry name" value="DUF2381"/>
    <property type="match status" value="1"/>
</dbReference>
<dbReference type="InterPro" id="IPR011754">
    <property type="entry name" value="Mxa_paralog_2268"/>
</dbReference>
<accession>D0LND4</accession>
<keyword evidence="3" id="KW-1185">Reference proteome</keyword>
<dbReference type="AlphaFoldDB" id="D0LND4"/>
<sequence>MRTAMFWIVAVVLAMGGVAAADGSAPDGANTPVRIVHGAGTFDALVHPSIVTTLYFPGPVTGAVTSNERLFRAMIVNDSVVIHASRDIAADAAGNISVTTADLKVSVMLRVADKPERATAQLVFRALSEVEAFKMRVADEVERLQHSFEQDFETRHRELDQEVARAAEDTIAHRLLERREYVNLRAIERNDDNIILRVTGGVWVGTELYLLFEIQNRDSTPYHLDRVRVVGAGEERAGAVAFEDRTYPEGGSMGSIASGQRGRGIVAVRNARQLAGQPVRLIVSEARERRAVSVGDIRWR</sequence>
<keyword evidence="1" id="KW-0732">Signal</keyword>
<dbReference type="HOGENOM" id="CLU_926755_0_0_7"/>
<dbReference type="KEGG" id="hoh:Hoch_2784"/>